<dbReference type="AlphaFoldDB" id="A0A8S4RL39"/>
<dbReference type="EMBL" id="CAKXAJ010025259">
    <property type="protein sequence ID" value="CAH2237339.1"/>
    <property type="molecule type" value="Genomic_DNA"/>
</dbReference>
<dbReference type="Proteomes" id="UP000838756">
    <property type="component" value="Unassembled WGS sequence"/>
</dbReference>
<reference evidence="1" key="1">
    <citation type="submission" date="2022-03" db="EMBL/GenBank/DDBJ databases">
        <authorList>
            <person name="Lindestad O."/>
        </authorList>
    </citation>
    <scope>NUCLEOTIDE SEQUENCE</scope>
</reference>
<proteinExistence type="predicted"/>
<sequence>MVNSIFVHNSTSDIIPLYYGIKVFLTTLGRNITPMKSSSAHKTNISVCFTQDDVVVAFKMIIRHNVEFGGKRTLVAKKLRPRVENRIEKNFIATKHNNCSLLGAKAAVPVQTIDELDEIDEIGSIEGNPSVRRR</sequence>
<comment type="caution">
    <text evidence="1">The sequence shown here is derived from an EMBL/GenBank/DDBJ whole genome shotgun (WGS) entry which is preliminary data.</text>
</comment>
<organism evidence="1 2">
    <name type="scientific">Pararge aegeria aegeria</name>
    <dbReference type="NCBI Taxonomy" id="348720"/>
    <lineage>
        <taxon>Eukaryota</taxon>
        <taxon>Metazoa</taxon>
        <taxon>Ecdysozoa</taxon>
        <taxon>Arthropoda</taxon>
        <taxon>Hexapoda</taxon>
        <taxon>Insecta</taxon>
        <taxon>Pterygota</taxon>
        <taxon>Neoptera</taxon>
        <taxon>Endopterygota</taxon>
        <taxon>Lepidoptera</taxon>
        <taxon>Glossata</taxon>
        <taxon>Ditrysia</taxon>
        <taxon>Papilionoidea</taxon>
        <taxon>Nymphalidae</taxon>
        <taxon>Satyrinae</taxon>
        <taxon>Satyrini</taxon>
        <taxon>Parargina</taxon>
        <taxon>Pararge</taxon>
    </lineage>
</organism>
<name>A0A8S4RL39_9NEOP</name>
<evidence type="ECO:0000313" key="2">
    <source>
        <dbReference type="Proteomes" id="UP000838756"/>
    </source>
</evidence>
<keyword evidence="2" id="KW-1185">Reference proteome</keyword>
<gene>
    <name evidence="1" type="primary">jg3547</name>
    <name evidence="1" type="ORF">PAEG_LOCUS14632</name>
</gene>
<evidence type="ECO:0000313" key="1">
    <source>
        <dbReference type="EMBL" id="CAH2237339.1"/>
    </source>
</evidence>
<accession>A0A8S4RL39</accession>
<protein>
    <submittedName>
        <fullName evidence="1">Jg3547 protein</fullName>
    </submittedName>
</protein>